<proteinExistence type="predicted"/>
<gene>
    <name evidence="2" type="ORF">MON41_22415</name>
</gene>
<evidence type="ECO:0008006" key="4">
    <source>
        <dbReference type="Google" id="ProtNLM"/>
    </source>
</evidence>
<dbReference type="Gene3D" id="3.20.70.20">
    <property type="match status" value="1"/>
</dbReference>
<feature type="region of interest" description="Disordered" evidence="1">
    <location>
        <begin position="474"/>
        <end position="496"/>
    </location>
</feature>
<evidence type="ECO:0000256" key="1">
    <source>
        <dbReference type="SAM" id="MobiDB-lite"/>
    </source>
</evidence>
<keyword evidence="3" id="KW-1185">Reference proteome</keyword>
<sequence>MARTTRQHPIWDGIALRRTRAAADPDSAPRPVALPATWDDEAAAALAALAPGAGPVALPTLAAGWIGRLLEKGLQAGQLDPARAPTLEAALHGLVAQRRGAPGAATWRGEARAEPRFVLNLPGFLDEAGGFDSAAYARAVGTAVEAADILSGGKTPRLRVGFADLAGLLAALGLAYDSADARAVATCISALSRGAAECASARIADRLGAREPAALLWPAPPAHCAVPGLALAARRALDLAGASHGLRHQGGFALTLPDAAEALLGAETGGLAPAQGATRFAHDAEGRVAERPTRAAERAGAQAARLLAPVSTAARAAMEAAVAPYLHAASPAPLARPQPARPLPPPRPAPARTQLWRVVVGGQRVTLQASETPEGALGAIALSVAGQRGGAEAMLQAVNIGLARGVPLSDYVSAFAYARGSVAGLGAGPVEGDGEILCATSVLDWAFRRLALAYLGAAESRALWPDPRLEDCAADSATAPGDRGPMLPLPLPQRPSPAARRRFFRLVG</sequence>
<dbReference type="Proteomes" id="UP001201985">
    <property type="component" value="Unassembled WGS sequence"/>
</dbReference>
<dbReference type="RefSeq" id="WP_241793919.1">
    <property type="nucleotide sequence ID" value="NZ_JALBUU010000125.1"/>
</dbReference>
<protein>
    <recommendedName>
        <fullName evidence="4">TSCPD domain-containing protein</fullName>
    </recommendedName>
</protein>
<reference evidence="2 3" key="1">
    <citation type="submission" date="2022-03" db="EMBL/GenBank/DDBJ databases">
        <title>Complete genome analysis of Roseomonas KG 17.1 : a prolific producer of plant growth promoters.</title>
        <authorList>
            <person name="Saadouli I."/>
            <person name="Najjari A."/>
            <person name="Mosbah A."/>
            <person name="Ouzari H.I."/>
        </authorList>
    </citation>
    <scope>NUCLEOTIDE SEQUENCE [LARGE SCALE GENOMIC DNA]</scope>
    <source>
        <strain evidence="2 3">KG17-1</strain>
    </source>
</reference>
<name>A0ABS9WAR2_9PROT</name>
<comment type="caution">
    <text evidence="2">The sequence shown here is derived from an EMBL/GenBank/DDBJ whole genome shotgun (WGS) entry which is preliminary data.</text>
</comment>
<evidence type="ECO:0000313" key="3">
    <source>
        <dbReference type="Proteomes" id="UP001201985"/>
    </source>
</evidence>
<evidence type="ECO:0000313" key="2">
    <source>
        <dbReference type="EMBL" id="MCI0756396.1"/>
    </source>
</evidence>
<accession>A0ABS9WAR2</accession>
<dbReference type="EMBL" id="JALBUU010000125">
    <property type="protein sequence ID" value="MCI0756396.1"/>
    <property type="molecule type" value="Genomic_DNA"/>
</dbReference>
<dbReference type="SUPFAM" id="SSF51998">
    <property type="entry name" value="PFL-like glycyl radical enzymes"/>
    <property type="match status" value="1"/>
</dbReference>
<organism evidence="2 3">
    <name type="scientific">Teichococcus vastitatis</name>
    <dbReference type="NCBI Taxonomy" id="2307076"/>
    <lineage>
        <taxon>Bacteria</taxon>
        <taxon>Pseudomonadati</taxon>
        <taxon>Pseudomonadota</taxon>
        <taxon>Alphaproteobacteria</taxon>
        <taxon>Acetobacterales</taxon>
        <taxon>Roseomonadaceae</taxon>
        <taxon>Roseomonas</taxon>
    </lineage>
</organism>